<evidence type="ECO:0000259" key="3">
    <source>
        <dbReference type="PROSITE" id="PS50110"/>
    </source>
</evidence>
<feature type="modified residue" description="4-aspartylphosphate" evidence="2">
    <location>
        <position position="21"/>
    </location>
</feature>
<protein>
    <recommendedName>
        <fullName evidence="3">Response regulatory domain-containing protein</fullName>
    </recommendedName>
</protein>
<evidence type="ECO:0000313" key="5">
    <source>
        <dbReference type="Proteomes" id="UP000002770"/>
    </source>
</evidence>
<dbReference type="PROSITE" id="PS50110">
    <property type="entry name" value="RESPONSE_REGULATORY"/>
    <property type="match status" value="1"/>
</dbReference>
<feature type="domain" description="Response regulatory" evidence="3">
    <location>
        <begin position="1"/>
        <end position="71"/>
    </location>
</feature>
<dbReference type="InParanoid" id="G9EJU8"/>
<keyword evidence="1 2" id="KW-0597">Phosphoprotein</keyword>
<name>G9EJU8_9GAMM</name>
<dbReference type="InterPro" id="IPR050956">
    <property type="entry name" value="2C_system_His_kinase"/>
</dbReference>
<proteinExistence type="predicted"/>
<sequence>MDGEAALQLAQTQAFDLIITDLGLPGLSGIDLTRKIRMFEKEKCKPPIPIIGLTAHSEEKIKKKLLAVRNE</sequence>
<dbReference type="GO" id="GO:0000160">
    <property type="term" value="P:phosphorelay signal transduction system"/>
    <property type="evidence" value="ECO:0007669"/>
    <property type="project" value="InterPro"/>
</dbReference>
<gene>
    <name evidence="4" type="ORF">LDG_5464</name>
</gene>
<dbReference type="HOGENOM" id="CLU_2735026_0_0_6"/>
<accession>G9EJU8</accession>
<dbReference type="RefSeq" id="WP_006869445.1">
    <property type="nucleotide sequence ID" value="NZ_JH413798.1"/>
</dbReference>
<dbReference type="PANTHER" id="PTHR43719:SF28">
    <property type="entry name" value="PEROXIDE STRESS-ACTIVATED HISTIDINE KINASE MAK1-RELATED"/>
    <property type="match status" value="1"/>
</dbReference>
<dbReference type="Gene3D" id="3.40.50.2300">
    <property type="match status" value="1"/>
</dbReference>
<reference evidence="4 5" key="1">
    <citation type="journal article" date="2011" name="BMC Genomics">
        <title>Insight into cross-talk between intra-amoebal pathogens.</title>
        <authorList>
            <person name="Gimenez G."/>
            <person name="Bertelli C."/>
            <person name="Moliner C."/>
            <person name="Robert C."/>
            <person name="Raoult D."/>
            <person name="Fournier P.E."/>
            <person name="Greub G."/>
        </authorList>
    </citation>
    <scope>NUCLEOTIDE SEQUENCE [LARGE SCALE GENOMIC DNA]</scope>
    <source>
        <strain evidence="4 5">LLAP12</strain>
    </source>
</reference>
<dbReference type="AlphaFoldDB" id="G9EJU8"/>
<dbReference type="eggNOG" id="COG0784">
    <property type="taxonomic scope" value="Bacteria"/>
</dbReference>
<dbReference type="InterPro" id="IPR011006">
    <property type="entry name" value="CheY-like_superfamily"/>
</dbReference>
<dbReference type="STRING" id="658187.LDG_5464"/>
<organism evidence="4 5">
    <name type="scientific">Legionella drancourtii LLAP12</name>
    <dbReference type="NCBI Taxonomy" id="658187"/>
    <lineage>
        <taxon>Bacteria</taxon>
        <taxon>Pseudomonadati</taxon>
        <taxon>Pseudomonadota</taxon>
        <taxon>Gammaproteobacteria</taxon>
        <taxon>Legionellales</taxon>
        <taxon>Legionellaceae</taxon>
        <taxon>Legionella</taxon>
    </lineage>
</organism>
<dbReference type="EMBL" id="JH413798">
    <property type="protein sequence ID" value="EHL32508.1"/>
    <property type="molecule type" value="Genomic_DNA"/>
</dbReference>
<dbReference type="SUPFAM" id="SSF52172">
    <property type="entry name" value="CheY-like"/>
    <property type="match status" value="1"/>
</dbReference>
<evidence type="ECO:0000313" key="4">
    <source>
        <dbReference type="EMBL" id="EHL32508.1"/>
    </source>
</evidence>
<keyword evidence="5" id="KW-1185">Reference proteome</keyword>
<dbReference type="PANTHER" id="PTHR43719">
    <property type="entry name" value="TWO-COMPONENT HISTIDINE KINASE"/>
    <property type="match status" value="1"/>
</dbReference>
<dbReference type="OrthoDB" id="5634458at2"/>
<dbReference type="InterPro" id="IPR001789">
    <property type="entry name" value="Sig_transdc_resp-reg_receiver"/>
</dbReference>
<dbReference type="Proteomes" id="UP000002770">
    <property type="component" value="Unassembled WGS sequence"/>
</dbReference>
<evidence type="ECO:0000256" key="1">
    <source>
        <dbReference type="ARBA" id="ARBA00022553"/>
    </source>
</evidence>
<dbReference type="Pfam" id="PF00072">
    <property type="entry name" value="Response_reg"/>
    <property type="match status" value="1"/>
</dbReference>
<dbReference type="CDD" id="cd17546">
    <property type="entry name" value="REC_hyHK_CKI1_RcsC-like"/>
    <property type="match status" value="1"/>
</dbReference>
<evidence type="ECO:0000256" key="2">
    <source>
        <dbReference type="PROSITE-ProRule" id="PRU00169"/>
    </source>
</evidence>